<organism evidence="1 3">
    <name type="scientific">Cucumis melo var. makuwa</name>
    <name type="common">Oriental melon</name>
    <dbReference type="NCBI Taxonomy" id="1194695"/>
    <lineage>
        <taxon>Eukaryota</taxon>
        <taxon>Viridiplantae</taxon>
        <taxon>Streptophyta</taxon>
        <taxon>Embryophyta</taxon>
        <taxon>Tracheophyta</taxon>
        <taxon>Spermatophyta</taxon>
        <taxon>Magnoliopsida</taxon>
        <taxon>eudicotyledons</taxon>
        <taxon>Gunneridae</taxon>
        <taxon>Pentapetalae</taxon>
        <taxon>rosids</taxon>
        <taxon>fabids</taxon>
        <taxon>Cucurbitales</taxon>
        <taxon>Cucurbitaceae</taxon>
        <taxon>Benincaseae</taxon>
        <taxon>Cucumis</taxon>
    </lineage>
</organism>
<evidence type="ECO:0000313" key="3">
    <source>
        <dbReference type="Proteomes" id="UP000321393"/>
    </source>
</evidence>
<accession>A0A5A7U1S3</accession>
<protein>
    <recommendedName>
        <fullName evidence="5">Envelope-like protein</fullName>
    </recommendedName>
</protein>
<dbReference type="Proteomes" id="UP000321393">
    <property type="component" value="Unassembled WGS sequence"/>
</dbReference>
<evidence type="ECO:0000313" key="4">
    <source>
        <dbReference type="Proteomes" id="UP000321947"/>
    </source>
</evidence>
<reference evidence="3 4" key="1">
    <citation type="submission" date="2019-08" db="EMBL/GenBank/DDBJ databases">
        <title>Draft genome sequences of two oriental melons (Cucumis melo L. var makuwa).</title>
        <authorList>
            <person name="Kwon S.-Y."/>
        </authorList>
    </citation>
    <scope>NUCLEOTIDE SEQUENCE [LARGE SCALE GENOMIC DNA]</scope>
    <source>
        <strain evidence="4">cv. Chang Bougi</strain>
        <strain evidence="3">cv. SW 3</strain>
        <tissue evidence="1">Leaf</tissue>
    </source>
</reference>
<evidence type="ECO:0000313" key="1">
    <source>
        <dbReference type="EMBL" id="KAA0048187.1"/>
    </source>
</evidence>
<dbReference type="AlphaFoldDB" id="A0A5A7U1S3"/>
<sequence length="121" mass="13751">MCEHSFKIPIPLSRFFSSLLVHLNVDILTLNDALGPDPKTLSLSYRLFQGSLVPDIEHDMRPSRNPHMFDTDDVDENAEGFFVHRDLASKVINMLTAKSRAHSASINLLSDRRLEVDSFVR</sequence>
<proteinExistence type="predicted"/>
<dbReference type="Proteomes" id="UP000321947">
    <property type="component" value="Unassembled WGS sequence"/>
</dbReference>
<gene>
    <name evidence="2" type="ORF">E5676_scaffold265G002250</name>
    <name evidence="1" type="ORF">E6C27_scaffold63G00930</name>
</gene>
<dbReference type="EMBL" id="SSTE01012982">
    <property type="protein sequence ID" value="KAA0048187.1"/>
    <property type="molecule type" value="Genomic_DNA"/>
</dbReference>
<dbReference type="EMBL" id="SSTD01012952">
    <property type="protein sequence ID" value="TYK08071.1"/>
    <property type="molecule type" value="Genomic_DNA"/>
</dbReference>
<evidence type="ECO:0008006" key="5">
    <source>
        <dbReference type="Google" id="ProtNLM"/>
    </source>
</evidence>
<comment type="caution">
    <text evidence="1">The sequence shown here is derived from an EMBL/GenBank/DDBJ whole genome shotgun (WGS) entry which is preliminary data.</text>
</comment>
<evidence type="ECO:0000313" key="2">
    <source>
        <dbReference type="EMBL" id="TYK08071.1"/>
    </source>
</evidence>
<name>A0A5A7U1S3_CUCMM</name>